<dbReference type="Proteomes" id="UP001387293">
    <property type="component" value="Unassembled WGS sequence"/>
</dbReference>
<dbReference type="RefSeq" id="WP_337106332.1">
    <property type="nucleotide sequence ID" value="NZ_JAPYKS010000007.1"/>
</dbReference>
<sequence>MASKQSIATADVISPHQSPLAGVRVLFVAPDDYPAFRVDLVELFSNHLVGRGLKIDWSLRPYTDGPKRVDVRGAERFYIARRQMTEKFGSLRYMMAETRLRLKLAWRATRGEYNLIQIRDQPLWGIVYGIAARISGTPFVFWMSYPVLEARMRIALHNLVPMSLPARFVRLAYAVIGSVLFYRVVLPLSDHVIVQSKRMLERVAERGIPTKKMTPIPMGVTVERYNPASIPATDDPRLIGKKSMAYMCADVLNLTTRLTFEALALLVANGYDTVLVIIGAVSAHEREQLASQLDRLGLSERVIFTGRLPLVEALGWVKRVDVCLSPFEMDAAQQVATPTKLVEYMAMGRPIVATVHYDQSEVVNRSGAGIVTAFSGEAIAEGVARLFDDPVKARTMAAKGPVWVKANRDYARLADEVERVYTSLLAR</sequence>
<evidence type="ECO:0000256" key="1">
    <source>
        <dbReference type="SAM" id="Phobius"/>
    </source>
</evidence>
<keyword evidence="2" id="KW-0328">Glycosyltransferase</keyword>
<comment type="caution">
    <text evidence="2">The sequence shown here is derived from an EMBL/GenBank/DDBJ whole genome shotgun (WGS) entry which is preliminary data.</text>
</comment>
<accession>A0ABU8KWN9</accession>
<dbReference type="PANTHER" id="PTHR12526:SF636">
    <property type="entry name" value="BLL3647 PROTEIN"/>
    <property type="match status" value="1"/>
</dbReference>
<evidence type="ECO:0000313" key="3">
    <source>
        <dbReference type="Proteomes" id="UP001387293"/>
    </source>
</evidence>
<keyword evidence="2" id="KW-0808">Transferase</keyword>
<dbReference type="GO" id="GO:0016757">
    <property type="term" value="F:glycosyltransferase activity"/>
    <property type="evidence" value="ECO:0007669"/>
    <property type="project" value="UniProtKB-KW"/>
</dbReference>
<name>A0ABU8KWN9_9HYPH</name>
<keyword evidence="1" id="KW-1133">Transmembrane helix</keyword>
<dbReference type="EMBL" id="JAPYKS010000007">
    <property type="protein sequence ID" value="MEI9409368.1"/>
    <property type="molecule type" value="Genomic_DNA"/>
</dbReference>
<dbReference type="SUPFAM" id="SSF53756">
    <property type="entry name" value="UDP-Glycosyltransferase/glycogen phosphorylase"/>
    <property type="match status" value="1"/>
</dbReference>
<evidence type="ECO:0000313" key="2">
    <source>
        <dbReference type="EMBL" id="MEI9409368.1"/>
    </source>
</evidence>
<reference evidence="2 3" key="1">
    <citation type="submission" date="2022-12" db="EMBL/GenBank/DDBJ databases">
        <authorList>
            <person name="Muema E."/>
        </authorList>
    </citation>
    <scope>NUCLEOTIDE SEQUENCE [LARGE SCALE GENOMIC DNA]</scope>
    <source>
        <strain evidence="3">1326</strain>
    </source>
</reference>
<dbReference type="Pfam" id="PF13692">
    <property type="entry name" value="Glyco_trans_1_4"/>
    <property type="match status" value="1"/>
</dbReference>
<dbReference type="EC" id="2.4.-.-" evidence="2"/>
<keyword evidence="1" id="KW-0812">Transmembrane</keyword>
<organism evidence="2 3">
    <name type="scientific">Mesorhizobium salmacidum</name>
    <dbReference type="NCBI Taxonomy" id="3015171"/>
    <lineage>
        <taxon>Bacteria</taxon>
        <taxon>Pseudomonadati</taxon>
        <taxon>Pseudomonadota</taxon>
        <taxon>Alphaproteobacteria</taxon>
        <taxon>Hyphomicrobiales</taxon>
        <taxon>Phyllobacteriaceae</taxon>
        <taxon>Mesorhizobium</taxon>
    </lineage>
</organism>
<feature type="transmembrane region" description="Helical" evidence="1">
    <location>
        <begin position="123"/>
        <end position="148"/>
    </location>
</feature>
<proteinExistence type="predicted"/>
<protein>
    <submittedName>
        <fullName evidence="2">Glycosyltransferase</fullName>
        <ecNumber evidence="2">2.4.-.-</ecNumber>
    </submittedName>
</protein>
<keyword evidence="1" id="KW-0472">Membrane</keyword>
<dbReference type="Gene3D" id="3.40.50.2000">
    <property type="entry name" value="Glycogen Phosphorylase B"/>
    <property type="match status" value="2"/>
</dbReference>
<dbReference type="PANTHER" id="PTHR12526">
    <property type="entry name" value="GLYCOSYLTRANSFERASE"/>
    <property type="match status" value="1"/>
</dbReference>
<gene>
    <name evidence="2" type="ORF">O7A60_11390</name>
</gene>
<keyword evidence="3" id="KW-1185">Reference proteome</keyword>